<name>A0ABY1P5F9_9BACT</name>
<comment type="caution">
    <text evidence="1">The sequence shown here is derived from an EMBL/GenBank/DDBJ whole genome shotgun (WGS) entry which is preliminary data.</text>
</comment>
<protein>
    <recommendedName>
        <fullName evidence="3">Alpha-galactosidase</fullName>
    </recommendedName>
</protein>
<sequence>MDIFLTNSIGIQKALLYLPKHYCFQMNIKTKILQSIFLLQALLFSFCSVAQTDWLIDNSSYTAKLIESGDRLELSNGLVKRVIKISPNAATISLDNLYSGESFLRGVKPEAEITIDGVNYEVGGLKGQPNYAFLKKEWIADLSNNSTAMQFSGYEILDTEMPFEWAKIRYGDHNAPWPPKGIHLRLDFDLPETNQLLLSGSPLPSDLGRKTIYETNFNSLDKGWTRYESTSHARSSFENEGKLGEIYTLQNSSVYVERKIDQSTRIIEATFNTGTDQAEEFGPGISLVWADKTIKFYLRPGDNSYDDGIPMFGLWDGEKHIQAAGGRSKQGISTAWSLRFRITDEAVFCEAKPKKGDWLTIGELPAFSTSPMSVRIGKTNGSGEGKDDKELGELVRLQVVDFALYGDIDTTIVPKLQPGDLTVSVHYELYDGIPVFGKWISVKNSSGKTINIGDFTSEIIAAVEYESLVEMRENTVFHEPNIHVETDFAFSSMTARDANSHVVKWLPDPEYSSQVNYLRQTPALLKVSPEFGPDQDLKSGDEFTSFRTFVLPHDSYERERQGLALRKMYKTLAPWTTENPLMMHARFADWEGVKNAIDQASEVGFEMVILTFGSGFNIEDDSDEYLAEMKRYADYAKGKGVEIGGYSLFASRSIGAETDVVMPEGKRPTFGNSPCIGSDWGQEYFQKLYNFYEKSGFTLLEHDGSYPGDICISEDHPGHKGLADSRWNQYQVISDFYKWSRGKGIYLNIPDYYFMTGGSKIAMGYREVNWSLPRNEQLIHARQNIFDGTWEKTSTMGWMFVPLTEYQGGGAAATIEPLNEHLAHYEMMIASNLGAGVQACYRGPRLYDTEETKMMVKKRVEWYKKHRAVLEGDIIHLKRANGIDLDYWLNVNPSGEEKGMLAVYNPTDHEITKKITVPLYYAGLSDKTKITGSDGSVKELTLNREYEVEVEVIVPANGDAWVIFQ</sequence>
<evidence type="ECO:0008006" key="3">
    <source>
        <dbReference type="Google" id="ProtNLM"/>
    </source>
</evidence>
<accession>A0ABY1P5F9</accession>
<reference evidence="1 2" key="1">
    <citation type="submission" date="2017-05" db="EMBL/GenBank/DDBJ databases">
        <authorList>
            <person name="Varghese N."/>
            <person name="Submissions S."/>
        </authorList>
    </citation>
    <scope>NUCLEOTIDE SEQUENCE [LARGE SCALE GENOMIC DNA]</scope>
    <source>
        <strain evidence="1 2">DSM 15360</strain>
    </source>
</reference>
<gene>
    <name evidence="1" type="ORF">SAMN06265367_104274</name>
</gene>
<organism evidence="1 2">
    <name type="scientific">Algoriphagus winogradskyi</name>
    <dbReference type="NCBI Taxonomy" id="237017"/>
    <lineage>
        <taxon>Bacteria</taxon>
        <taxon>Pseudomonadati</taxon>
        <taxon>Bacteroidota</taxon>
        <taxon>Cytophagia</taxon>
        <taxon>Cytophagales</taxon>
        <taxon>Cyclobacteriaceae</taxon>
        <taxon>Algoriphagus</taxon>
    </lineage>
</organism>
<proteinExistence type="predicted"/>
<dbReference type="EMBL" id="FXUA01000004">
    <property type="protein sequence ID" value="SMP26000.1"/>
    <property type="molecule type" value="Genomic_DNA"/>
</dbReference>
<evidence type="ECO:0000313" key="1">
    <source>
        <dbReference type="EMBL" id="SMP26000.1"/>
    </source>
</evidence>
<evidence type="ECO:0000313" key="2">
    <source>
        <dbReference type="Proteomes" id="UP001157915"/>
    </source>
</evidence>
<keyword evidence="2" id="KW-1185">Reference proteome</keyword>
<dbReference type="Proteomes" id="UP001157915">
    <property type="component" value="Unassembled WGS sequence"/>
</dbReference>